<evidence type="ECO:0000313" key="2">
    <source>
        <dbReference type="Proteomes" id="UP001162501"/>
    </source>
</evidence>
<dbReference type="EMBL" id="CATOBB020000168">
    <property type="protein sequence ID" value="CAM9130220.1"/>
    <property type="molecule type" value="Genomic_DNA"/>
</dbReference>
<feature type="non-terminal residue" evidence="1">
    <location>
        <position position="1"/>
    </location>
</feature>
<sequence length="227" mass="26057">GEEEEEAEVEEEEEMLYPFPPLPRFPPPLLSCSWAPWRSWSWLMLRLLVPAMSPQDTLHLLVVELVHFLLLKYRTKGLTTKDEILNMVLREDGYHFLEAFHQASECLQLVFGMDVREVDHTKHTYMLVPTLGLSCDGTVSDGHTMPKTDLLVVVLGVILLEGNCTPEEGIWETLDDMGIYARREHYIYGEPRDKWHVLGYLHKINQGASRSFPLPSAEAGREEERGP</sequence>
<evidence type="ECO:0000313" key="1">
    <source>
        <dbReference type="EMBL" id="CAM9130220.1"/>
    </source>
</evidence>
<reference evidence="1" key="1">
    <citation type="submission" date="2025-03" db="EMBL/GenBank/DDBJ databases">
        <authorList>
            <consortium name="ELIXIR-Norway"/>
            <consortium name="Elixir Norway"/>
        </authorList>
    </citation>
    <scope>NUCLEOTIDE SEQUENCE</scope>
</reference>
<comment type="caution">
    <text evidence="1">The sequence shown here is derived from an EMBL/GenBank/DDBJ whole genome shotgun (WGS) entry which is preliminary data.</text>
</comment>
<proteinExistence type="predicted"/>
<protein>
    <submittedName>
        <fullName evidence="1">Uncharacterized protein</fullName>
    </submittedName>
</protein>
<name>A0ACB1KE17_RANTA</name>
<gene>
    <name evidence="1" type="ORF">MRATA1EN22A_LOCUS28826</name>
</gene>
<organism evidence="1 2">
    <name type="scientific">Rangifer tarandus platyrhynchus</name>
    <name type="common">Svalbard reindeer</name>
    <dbReference type="NCBI Taxonomy" id="3082113"/>
    <lineage>
        <taxon>Eukaryota</taxon>
        <taxon>Metazoa</taxon>
        <taxon>Chordata</taxon>
        <taxon>Craniata</taxon>
        <taxon>Vertebrata</taxon>
        <taxon>Euteleostomi</taxon>
        <taxon>Mammalia</taxon>
        <taxon>Eutheria</taxon>
        <taxon>Laurasiatheria</taxon>
        <taxon>Artiodactyla</taxon>
        <taxon>Ruminantia</taxon>
        <taxon>Pecora</taxon>
        <taxon>Cervidae</taxon>
        <taxon>Odocoileinae</taxon>
        <taxon>Rangifer</taxon>
    </lineage>
</organism>
<dbReference type="Proteomes" id="UP001162501">
    <property type="component" value="Unassembled WGS sequence"/>
</dbReference>
<accession>A0ACB1KE17</accession>